<reference evidence="2 3" key="1">
    <citation type="journal article" date="2019" name="Int. J. Syst. Evol. Microbiol.">
        <title>The Global Catalogue of Microorganisms (GCM) 10K type strain sequencing project: providing services to taxonomists for standard genome sequencing and annotation.</title>
        <authorList>
            <consortium name="The Broad Institute Genomics Platform"/>
            <consortium name="The Broad Institute Genome Sequencing Center for Infectious Disease"/>
            <person name="Wu L."/>
            <person name="Ma J."/>
        </authorList>
    </citation>
    <scope>NUCLEOTIDE SEQUENCE [LARGE SCALE GENOMIC DNA]</scope>
    <source>
        <strain evidence="2 3">JCM 12393</strain>
    </source>
</reference>
<dbReference type="EMBL" id="BAAAKJ010000042">
    <property type="protein sequence ID" value="GAA1385978.1"/>
    <property type="molecule type" value="Genomic_DNA"/>
</dbReference>
<evidence type="ECO:0000256" key="1">
    <source>
        <dbReference type="SAM" id="MobiDB-lite"/>
    </source>
</evidence>
<keyword evidence="3" id="KW-1185">Reference proteome</keyword>
<evidence type="ECO:0000313" key="3">
    <source>
        <dbReference type="Proteomes" id="UP001499863"/>
    </source>
</evidence>
<proteinExistence type="predicted"/>
<evidence type="ECO:0000313" key="2">
    <source>
        <dbReference type="EMBL" id="GAA1385978.1"/>
    </source>
</evidence>
<organism evidence="2 3">
    <name type="scientific">Kitasatospora putterlickiae</name>
    <dbReference type="NCBI Taxonomy" id="221725"/>
    <lineage>
        <taxon>Bacteria</taxon>
        <taxon>Bacillati</taxon>
        <taxon>Actinomycetota</taxon>
        <taxon>Actinomycetes</taxon>
        <taxon>Kitasatosporales</taxon>
        <taxon>Streptomycetaceae</taxon>
        <taxon>Kitasatospora</taxon>
    </lineage>
</organism>
<dbReference type="Proteomes" id="UP001499863">
    <property type="component" value="Unassembled WGS sequence"/>
</dbReference>
<dbReference type="RefSeq" id="WP_344326616.1">
    <property type="nucleotide sequence ID" value="NZ_BAAAKJ010000042.1"/>
</dbReference>
<accession>A0ABN1XP91</accession>
<feature type="region of interest" description="Disordered" evidence="1">
    <location>
        <begin position="1"/>
        <end position="33"/>
    </location>
</feature>
<sequence>MTWRWPADLLRSEPRPVRPPEPPEGGDEPTAGLAYWDPLPTARLLAGPSGFGVATWKNRNRYNVPGPFYTGWTDTGGTGPVYAAGLVGHCPSFMEVVLVQPRTPEQVRTLLYGAAAPEPTGGYAWGGDDHWTPQAVRQWWAERHALREWFDDEESGFTEAGHHWAAWEADLATYLRGYLFWLIERRRPWSDEELPPLTARDAPSR</sequence>
<comment type="caution">
    <text evidence="2">The sequence shown here is derived from an EMBL/GenBank/DDBJ whole genome shotgun (WGS) entry which is preliminary data.</text>
</comment>
<name>A0ABN1XP91_9ACTN</name>
<gene>
    <name evidence="2" type="ORF">GCM10009639_09190</name>
</gene>
<protein>
    <submittedName>
        <fullName evidence="2">Uncharacterized protein</fullName>
    </submittedName>
</protein>